<keyword evidence="5" id="KW-0479">Metal-binding</keyword>
<evidence type="ECO:0000256" key="7">
    <source>
        <dbReference type="ARBA" id="ARBA00023002"/>
    </source>
</evidence>
<dbReference type="GO" id="GO:0004497">
    <property type="term" value="F:monooxygenase activity"/>
    <property type="evidence" value="ECO:0007669"/>
    <property type="project" value="UniProtKB-KW"/>
</dbReference>
<keyword evidence="8" id="KW-0408">Iron</keyword>
<reference evidence="11" key="2">
    <citation type="submission" date="2023-05" db="EMBL/GenBank/DDBJ databases">
        <authorList>
            <person name="Schelkunov M.I."/>
        </authorList>
    </citation>
    <scope>NUCLEOTIDE SEQUENCE</scope>
    <source>
        <strain evidence="11">Hsosn_3</strain>
        <tissue evidence="11">Leaf</tissue>
    </source>
</reference>
<dbReference type="Gene3D" id="1.10.630.10">
    <property type="entry name" value="Cytochrome P450"/>
    <property type="match status" value="1"/>
</dbReference>
<organism evidence="11 12">
    <name type="scientific">Heracleum sosnowskyi</name>
    <dbReference type="NCBI Taxonomy" id="360622"/>
    <lineage>
        <taxon>Eukaryota</taxon>
        <taxon>Viridiplantae</taxon>
        <taxon>Streptophyta</taxon>
        <taxon>Embryophyta</taxon>
        <taxon>Tracheophyta</taxon>
        <taxon>Spermatophyta</taxon>
        <taxon>Magnoliopsida</taxon>
        <taxon>eudicotyledons</taxon>
        <taxon>Gunneridae</taxon>
        <taxon>Pentapetalae</taxon>
        <taxon>asterids</taxon>
        <taxon>campanulids</taxon>
        <taxon>Apiales</taxon>
        <taxon>Apiaceae</taxon>
        <taxon>Apioideae</taxon>
        <taxon>apioid superclade</taxon>
        <taxon>Tordylieae</taxon>
        <taxon>Tordyliinae</taxon>
        <taxon>Heracleum</taxon>
    </lineage>
</organism>
<keyword evidence="6" id="KW-1133">Transmembrane helix</keyword>
<keyword evidence="7" id="KW-0560">Oxidoreductase</keyword>
<evidence type="ECO:0000256" key="10">
    <source>
        <dbReference type="ARBA" id="ARBA00023136"/>
    </source>
</evidence>
<keyword evidence="10" id="KW-0472">Membrane</keyword>
<name>A0AAD8M2S8_9APIA</name>
<dbReference type="GO" id="GO:0016705">
    <property type="term" value="F:oxidoreductase activity, acting on paired donors, with incorporation or reduction of molecular oxygen"/>
    <property type="evidence" value="ECO:0007669"/>
    <property type="project" value="InterPro"/>
</dbReference>
<dbReference type="Proteomes" id="UP001237642">
    <property type="component" value="Unassembled WGS sequence"/>
</dbReference>
<comment type="subcellular location">
    <subcellularLocation>
        <location evidence="1">Membrane</location>
    </subcellularLocation>
</comment>
<accession>A0AAD8M2S8</accession>
<evidence type="ECO:0000313" key="11">
    <source>
        <dbReference type="EMBL" id="KAK1357318.1"/>
    </source>
</evidence>
<comment type="similarity">
    <text evidence="2">Belongs to the cytochrome P450 family.</text>
</comment>
<keyword evidence="3" id="KW-0349">Heme</keyword>
<evidence type="ECO:0000256" key="6">
    <source>
        <dbReference type="ARBA" id="ARBA00022989"/>
    </source>
</evidence>
<keyword evidence="12" id="KW-1185">Reference proteome</keyword>
<dbReference type="SUPFAM" id="SSF48264">
    <property type="entry name" value="Cytochrome P450"/>
    <property type="match status" value="1"/>
</dbReference>
<comment type="caution">
    <text evidence="11">The sequence shown here is derived from an EMBL/GenBank/DDBJ whole genome shotgun (WGS) entry which is preliminary data.</text>
</comment>
<evidence type="ECO:0000256" key="2">
    <source>
        <dbReference type="ARBA" id="ARBA00010617"/>
    </source>
</evidence>
<keyword evidence="4" id="KW-0812">Transmembrane</keyword>
<dbReference type="GO" id="GO:0005506">
    <property type="term" value="F:iron ion binding"/>
    <property type="evidence" value="ECO:0007669"/>
    <property type="project" value="InterPro"/>
</dbReference>
<sequence>MKIALLPCAFLIFVFLLFFLIMYAVYDLCLKAKILRAKLKMQGVYGPEPSFVLGNIPDILKIKSKVSAEDATTNNLNKPLSLDCQSILLPHISQWTKQFGKTFTFALEKVQILYIGDEGPGASIGQRCSHNKEVWTHQRKSIAPTLYADKVKNMYSIVLESGDTLVKSWEKLVETKGGTVDIRVDEYVKNFTSSIFSKVIFGRCNVATKGLFSKCRNLMEASGSPTVLDGRPFYRFFPTKKNREQWRLEKEIYGSILELAKNCSISESKSVIQTLVEGSKHGVLGSSTCQQFIADNCKELCIVAMDVPGITGIWGLMLLALHPKWQARAHAEVLQVCGDQIPDAEKLGKMRVVCPSLQFIGFMTF</sequence>
<dbReference type="InterPro" id="IPR036396">
    <property type="entry name" value="Cyt_P450_sf"/>
</dbReference>
<dbReference type="PANTHER" id="PTHR24282:SF28">
    <property type="entry name" value="CYTOCHROME P450"/>
    <property type="match status" value="1"/>
</dbReference>
<dbReference type="Pfam" id="PF00067">
    <property type="entry name" value="p450"/>
    <property type="match status" value="1"/>
</dbReference>
<gene>
    <name evidence="11" type="ORF">POM88_050574</name>
</gene>
<dbReference type="GO" id="GO:0020037">
    <property type="term" value="F:heme binding"/>
    <property type="evidence" value="ECO:0007669"/>
    <property type="project" value="InterPro"/>
</dbReference>
<dbReference type="GO" id="GO:0016020">
    <property type="term" value="C:membrane"/>
    <property type="evidence" value="ECO:0007669"/>
    <property type="project" value="UniProtKB-SubCell"/>
</dbReference>
<evidence type="ECO:0000256" key="1">
    <source>
        <dbReference type="ARBA" id="ARBA00004370"/>
    </source>
</evidence>
<proteinExistence type="inferred from homology"/>
<dbReference type="InterPro" id="IPR001128">
    <property type="entry name" value="Cyt_P450"/>
</dbReference>
<evidence type="ECO:0008006" key="13">
    <source>
        <dbReference type="Google" id="ProtNLM"/>
    </source>
</evidence>
<evidence type="ECO:0000256" key="5">
    <source>
        <dbReference type="ARBA" id="ARBA00022723"/>
    </source>
</evidence>
<evidence type="ECO:0000256" key="9">
    <source>
        <dbReference type="ARBA" id="ARBA00023033"/>
    </source>
</evidence>
<dbReference type="AlphaFoldDB" id="A0AAD8M2S8"/>
<evidence type="ECO:0000256" key="8">
    <source>
        <dbReference type="ARBA" id="ARBA00023004"/>
    </source>
</evidence>
<dbReference type="PANTHER" id="PTHR24282">
    <property type="entry name" value="CYTOCHROME P450 FAMILY MEMBER"/>
    <property type="match status" value="1"/>
</dbReference>
<protein>
    <recommendedName>
        <fullName evidence="13">Cytochrome P450</fullName>
    </recommendedName>
</protein>
<reference evidence="11" key="1">
    <citation type="submission" date="2023-02" db="EMBL/GenBank/DDBJ databases">
        <title>Genome of toxic invasive species Heracleum sosnowskyi carries increased number of genes despite the absence of recent whole-genome duplications.</title>
        <authorList>
            <person name="Schelkunov M."/>
            <person name="Shtratnikova V."/>
            <person name="Makarenko M."/>
            <person name="Klepikova A."/>
            <person name="Omelchenko D."/>
            <person name="Novikova G."/>
            <person name="Obukhova E."/>
            <person name="Bogdanov V."/>
            <person name="Penin A."/>
            <person name="Logacheva M."/>
        </authorList>
    </citation>
    <scope>NUCLEOTIDE SEQUENCE</scope>
    <source>
        <strain evidence="11">Hsosn_3</strain>
        <tissue evidence="11">Leaf</tissue>
    </source>
</reference>
<evidence type="ECO:0000313" key="12">
    <source>
        <dbReference type="Proteomes" id="UP001237642"/>
    </source>
</evidence>
<keyword evidence="9" id="KW-0503">Monooxygenase</keyword>
<dbReference type="InterPro" id="IPR050665">
    <property type="entry name" value="Cytochrome_P450_Monooxygen"/>
</dbReference>
<evidence type="ECO:0000256" key="3">
    <source>
        <dbReference type="ARBA" id="ARBA00022617"/>
    </source>
</evidence>
<dbReference type="EMBL" id="JAUIZM010000011">
    <property type="protein sequence ID" value="KAK1357318.1"/>
    <property type="molecule type" value="Genomic_DNA"/>
</dbReference>
<evidence type="ECO:0000256" key="4">
    <source>
        <dbReference type="ARBA" id="ARBA00022692"/>
    </source>
</evidence>